<dbReference type="NCBIfam" id="TIGR01352">
    <property type="entry name" value="tonB_Cterm"/>
    <property type="match status" value="2"/>
</dbReference>
<dbReference type="eggNOG" id="COG2849">
    <property type="taxonomic scope" value="Bacteria"/>
</dbReference>
<dbReference type="GO" id="GO:0031992">
    <property type="term" value="F:energy transducer activity"/>
    <property type="evidence" value="ECO:0007669"/>
    <property type="project" value="TreeGrafter"/>
</dbReference>
<dbReference type="GO" id="GO:0015031">
    <property type="term" value="P:protein transport"/>
    <property type="evidence" value="ECO:0007669"/>
    <property type="project" value="UniProtKB-KW"/>
</dbReference>
<evidence type="ECO:0000256" key="1">
    <source>
        <dbReference type="ARBA" id="ARBA00004383"/>
    </source>
</evidence>
<evidence type="ECO:0000313" key="12">
    <source>
        <dbReference type="EMBL" id="ADB40399.1"/>
    </source>
</evidence>
<feature type="signal peptide" evidence="10">
    <location>
        <begin position="1"/>
        <end position="18"/>
    </location>
</feature>
<organism evidence="12 13">
    <name type="scientific">Spirosoma linguale (strain ATCC 33905 / DSM 74 / LMG 10896 / Claus 1)</name>
    <dbReference type="NCBI Taxonomy" id="504472"/>
    <lineage>
        <taxon>Bacteria</taxon>
        <taxon>Pseudomonadati</taxon>
        <taxon>Bacteroidota</taxon>
        <taxon>Cytophagia</taxon>
        <taxon>Cytophagales</taxon>
        <taxon>Cytophagaceae</taxon>
        <taxon>Spirosoma</taxon>
    </lineage>
</organism>
<dbReference type="KEGG" id="sli:Slin_4418"/>
<dbReference type="PANTHER" id="PTHR33446">
    <property type="entry name" value="PROTEIN TONB-RELATED"/>
    <property type="match status" value="1"/>
</dbReference>
<keyword evidence="5" id="KW-0997">Cell inner membrane</keyword>
<sequence length="484" mass="54041">MKFYATLFLFLCTFSVFAQTTVYQAFEADSAAEPRGGMPYVTTFLQANLRKPIAAEAQGVGGRVVVTGIVEPDGRITDVKVANKFRPDCDREAVRVFTLFNAWKPGYKAGKPIRQYVNIPVTFKPNPPFLYENGARVSYFDKDDKLIADSSKAQYKQLVPVDSLGIPSGDIIVYKTKGKGWKEETRMPLIRKEGSVRGPSGKTEYLIGYQDGIIQWNGLLVSIDDKGAILRQTYFQDGKRSGTELVYHPNGSVSEKIEEFDDKYVTTSWYPNGQIRQIQSSAKPKPNVPMPPDHVLAYWEDTGRQLIKDGAGRATYQTQVPLPADSTKFIAFVEEGQYQNGFKEGVWKGRYADGSYSYEEQYDKGVCQTGKARQADGTELRYTEVQKQAEFKGGMPALGQFLASNLRYPADAQRARVQGKVFITFVVNTDGTIADARVLKGVGYGADEEALRVVKAMSGRWNPGLLRGKPIRVKYNLPINFTFN</sequence>
<evidence type="ECO:0000256" key="10">
    <source>
        <dbReference type="SAM" id="SignalP"/>
    </source>
</evidence>
<keyword evidence="9" id="KW-0472">Membrane</keyword>
<dbReference type="EMBL" id="CP001769">
    <property type="protein sequence ID" value="ADB40399.1"/>
    <property type="molecule type" value="Genomic_DNA"/>
</dbReference>
<dbReference type="HOGENOM" id="CLU_563709_0_0_10"/>
<name>D2QMI6_SPILD</name>
<feature type="domain" description="TonB C-terminal" evidence="11">
    <location>
        <begin position="393"/>
        <end position="484"/>
    </location>
</feature>
<keyword evidence="10" id="KW-0732">Signal</keyword>
<dbReference type="SUPFAM" id="SSF74653">
    <property type="entry name" value="TolA/TonB C-terminal domain"/>
    <property type="match status" value="2"/>
</dbReference>
<comment type="similarity">
    <text evidence="2">Belongs to the TonB family.</text>
</comment>
<dbReference type="RefSeq" id="WP_012928904.1">
    <property type="nucleotide sequence ID" value="NC_013730.1"/>
</dbReference>
<feature type="domain" description="TonB C-terminal" evidence="11">
    <location>
        <begin position="36"/>
        <end position="132"/>
    </location>
</feature>
<evidence type="ECO:0000256" key="9">
    <source>
        <dbReference type="ARBA" id="ARBA00023136"/>
    </source>
</evidence>
<evidence type="ECO:0000256" key="7">
    <source>
        <dbReference type="ARBA" id="ARBA00022927"/>
    </source>
</evidence>
<gene>
    <name evidence="12" type="ordered locus">Slin_4418</name>
</gene>
<evidence type="ECO:0000313" key="13">
    <source>
        <dbReference type="Proteomes" id="UP000002028"/>
    </source>
</evidence>
<dbReference type="eggNOG" id="COG0810">
    <property type="taxonomic scope" value="Bacteria"/>
</dbReference>
<feature type="chain" id="PRO_5003035492" evidence="10">
    <location>
        <begin position="19"/>
        <end position="484"/>
    </location>
</feature>
<dbReference type="SUPFAM" id="SSF82185">
    <property type="entry name" value="Histone H3 K4-specific methyltransferase SET7/9 N-terminal domain"/>
    <property type="match status" value="2"/>
</dbReference>
<dbReference type="GO" id="GO:0055085">
    <property type="term" value="P:transmembrane transport"/>
    <property type="evidence" value="ECO:0007669"/>
    <property type="project" value="InterPro"/>
</dbReference>
<comment type="subcellular location">
    <subcellularLocation>
        <location evidence="1">Cell inner membrane</location>
        <topology evidence="1">Single-pass membrane protein</topology>
        <orientation evidence="1">Periplasmic side</orientation>
    </subcellularLocation>
</comment>
<dbReference type="PANTHER" id="PTHR33446:SF2">
    <property type="entry name" value="PROTEIN TONB"/>
    <property type="match status" value="1"/>
</dbReference>
<keyword evidence="8" id="KW-1133">Transmembrane helix</keyword>
<dbReference type="Proteomes" id="UP000002028">
    <property type="component" value="Chromosome"/>
</dbReference>
<proteinExistence type="inferred from homology"/>
<dbReference type="Gene3D" id="3.90.930.1">
    <property type="match status" value="1"/>
</dbReference>
<keyword evidence="3" id="KW-0813">Transport</keyword>
<evidence type="ECO:0000256" key="3">
    <source>
        <dbReference type="ARBA" id="ARBA00022448"/>
    </source>
</evidence>
<evidence type="ECO:0000256" key="8">
    <source>
        <dbReference type="ARBA" id="ARBA00022989"/>
    </source>
</evidence>
<dbReference type="GO" id="GO:0098797">
    <property type="term" value="C:plasma membrane protein complex"/>
    <property type="evidence" value="ECO:0007669"/>
    <property type="project" value="TreeGrafter"/>
</dbReference>
<dbReference type="AlphaFoldDB" id="D2QMI6"/>
<evidence type="ECO:0000256" key="5">
    <source>
        <dbReference type="ARBA" id="ARBA00022519"/>
    </source>
</evidence>
<accession>D2QMI6</accession>
<dbReference type="Gene3D" id="3.30.1150.10">
    <property type="match status" value="2"/>
</dbReference>
<evidence type="ECO:0000259" key="11">
    <source>
        <dbReference type="PROSITE" id="PS52015"/>
    </source>
</evidence>
<evidence type="ECO:0000256" key="6">
    <source>
        <dbReference type="ARBA" id="ARBA00022692"/>
    </source>
</evidence>
<dbReference type="PROSITE" id="PS52015">
    <property type="entry name" value="TONB_CTD"/>
    <property type="match status" value="2"/>
</dbReference>
<evidence type="ECO:0000256" key="2">
    <source>
        <dbReference type="ARBA" id="ARBA00006555"/>
    </source>
</evidence>
<evidence type="ECO:0000256" key="4">
    <source>
        <dbReference type="ARBA" id="ARBA00022475"/>
    </source>
</evidence>
<dbReference type="InterPro" id="IPR051045">
    <property type="entry name" value="TonB-dependent_transducer"/>
</dbReference>
<dbReference type="InterPro" id="IPR006260">
    <property type="entry name" value="TonB/TolA_C"/>
</dbReference>
<keyword evidence="7" id="KW-0653">Protein transport</keyword>
<keyword evidence="13" id="KW-1185">Reference proteome</keyword>
<dbReference type="STRING" id="504472.Slin_4418"/>
<dbReference type="Pfam" id="PF03544">
    <property type="entry name" value="TonB_C"/>
    <property type="match status" value="2"/>
</dbReference>
<protein>
    <submittedName>
        <fullName evidence="12">TonB family protein</fullName>
    </submittedName>
</protein>
<keyword evidence="4" id="KW-1003">Cell membrane</keyword>
<dbReference type="InterPro" id="IPR037682">
    <property type="entry name" value="TonB_C"/>
</dbReference>
<reference evidence="12 13" key="1">
    <citation type="journal article" date="2010" name="Stand. Genomic Sci.">
        <title>Complete genome sequence of Spirosoma linguale type strain (1).</title>
        <authorList>
            <person name="Lail K."/>
            <person name="Sikorski J."/>
            <person name="Saunders E."/>
            <person name="Lapidus A."/>
            <person name="Glavina Del Rio T."/>
            <person name="Copeland A."/>
            <person name="Tice H."/>
            <person name="Cheng J.-F."/>
            <person name="Lucas S."/>
            <person name="Nolan M."/>
            <person name="Bruce D."/>
            <person name="Goodwin L."/>
            <person name="Pitluck S."/>
            <person name="Ivanova N."/>
            <person name="Mavromatis K."/>
            <person name="Ovchinnikova G."/>
            <person name="Pati A."/>
            <person name="Chen A."/>
            <person name="Palaniappan K."/>
            <person name="Land M."/>
            <person name="Hauser L."/>
            <person name="Chang Y.-J."/>
            <person name="Jeffries C.D."/>
            <person name="Chain P."/>
            <person name="Brettin T."/>
            <person name="Detter J.C."/>
            <person name="Schuetze A."/>
            <person name="Rohde M."/>
            <person name="Tindall B.J."/>
            <person name="Goeker M."/>
            <person name="Bristow J."/>
            <person name="Eisen J.A."/>
            <person name="Markowitz V."/>
            <person name="Hugenholtz P."/>
            <person name="Kyrpides N.C."/>
            <person name="Klenk H.-P."/>
            <person name="Chen F."/>
        </authorList>
    </citation>
    <scope>NUCLEOTIDE SEQUENCE [LARGE SCALE GENOMIC DNA]</scope>
    <source>
        <strain evidence="13">ATCC 33905 / DSM 74 / LMG 10896 / Claus 1</strain>
    </source>
</reference>
<keyword evidence="6" id="KW-0812">Transmembrane</keyword>